<dbReference type="PANTHER" id="PTHR10606:SF44">
    <property type="entry name" value="6-PHOSPHOFRUCTO 2-KINASE_FRUCTOSE 2,6-BISPHOSPHATASE LONG FORM"/>
    <property type="match status" value="1"/>
</dbReference>
<accession>A0A816XEJ7</accession>
<protein>
    <recommendedName>
        <fullName evidence="5">6-phosphofructo-2-kinase</fullName>
    </recommendedName>
</protein>
<dbReference type="InterPro" id="IPR029033">
    <property type="entry name" value="His_PPase_superfam"/>
</dbReference>
<dbReference type="CDD" id="cd07067">
    <property type="entry name" value="HP_PGM_like"/>
    <property type="match status" value="1"/>
</dbReference>
<dbReference type="AlphaFoldDB" id="A0A816XEJ7"/>
<dbReference type="PRINTS" id="PR00991">
    <property type="entry name" value="6PFRUCTKNASE"/>
</dbReference>
<feature type="non-terminal residue" evidence="3">
    <location>
        <position position="1"/>
    </location>
</feature>
<dbReference type="GO" id="GO:0005829">
    <property type="term" value="C:cytosol"/>
    <property type="evidence" value="ECO:0007669"/>
    <property type="project" value="TreeGrafter"/>
</dbReference>
<dbReference type="SUPFAM" id="SSF53254">
    <property type="entry name" value="Phosphoglycerate mutase-like"/>
    <property type="match status" value="1"/>
</dbReference>
<dbReference type="FunFam" id="3.40.50.1240:FF:000001">
    <property type="entry name" value="6-phosphofructo-2-kinase/fructose-2, 6-bisphosphatase 3 isoform 2"/>
    <property type="match status" value="1"/>
</dbReference>
<comment type="similarity">
    <text evidence="1">In the C-terminal section; belongs to the phosphoglycerate mutase family.</text>
</comment>
<reference evidence="3" key="1">
    <citation type="submission" date="2021-02" db="EMBL/GenBank/DDBJ databases">
        <authorList>
            <person name="Nowell W R."/>
        </authorList>
    </citation>
    <scope>NUCLEOTIDE SEQUENCE</scope>
</reference>
<name>A0A816XEJ7_9BILA</name>
<evidence type="ECO:0008006" key="5">
    <source>
        <dbReference type="Google" id="ProtNLM"/>
    </source>
</evidence>
<dbReference type="Proteomes" id="UP000663824">
    <property type="component" value="Unassembled WGS sequence"/>
</dbReference>
<evidence type="ECO:0000256" key="1">
    <source>
        <dbReference type="ARBA" id="ARBA00008408"/>
    </source>
</evidence>
<dbReference type="InterPro" id="IPR003094">
    <property type="entry name" value="6Pfruct_kin"/>
</dbReference>
<dbReference type="InterPro" id="IPR001345">
    <property type="entry name" value="PG/BPGM_mutase_AS"/>
</dbReference>
<dbReference type="PROSITE" id="PS00175">
    <property type="entry name" value="PG_MUTASE"/>
    <property type="match status" value="1"/>
</dbReference>
<dbReference type="SMART" id="SM00855">
    <property type="entry name" value="PGAM"/>
    <property type="match status" value="1"/>
</dbReference>
<dbReference type="PANTHER" id="PTHR10606">
    <property type="entry name" value="6-PHOSPHOFRUCTO-2-KINASE/FRUCTOSE-2,6-BISPHOSPHATASE"/>
    <property type="match status" value="1"/>
</dbReference>
<dbReference type="InterPro" id="IPR013078">
    <property type="entry name" value="His_Pase_superF_clade-1"/>
</dbReference>
<evidence type="ECO:0000313" key="3">
    <source>
        <dbReference type="EMBL" id="CAF2144482.1"/>
    </source>
</evidence>
<dbReference type="EMBL" id="CAJNRE010016236">
    <property type="protein sequence ID" value="CAF2144482.1"/>
    <property type="molecule type" value="Genomic_DNA"/>
</dbReference>
<sequence length="285" mass="31874">RTIYLTRHGESEKNVQQRIGGNAPLSEAGKVYAEALAEYIENEKLSDLIVWTSQRQQTIDTAAKVYAPKEQWKALNGINAGIFEGLTYREVAERYPEEFAARDRSKYYYRYPSGESYHDLIARFEPVIMELERAENLLVICHQAVARCILAYFLDKDAESVPNIEVPLHTVIKLTPMAYGCMMESIPLSVGAVNTYHSKPKNCAPNRSVAEPSNQFGELDLEPKTVSTRTQIIYQNSGTAIKTTDTSGNQMQPLDNVASDTILNNSFSSVHDSLTKQASDVNPTN</sequence>
<gene>
    <name evidence="3" type="ORF">MBJ925_LOCUS30055</name>
</gene>
<dbReference type="GO" id="GO:0005524">
    <property type="term" value="F:ATP binding"/>
    <property type="evidence" value="ECO:0007669"/>
    <property type="project" value="InterPro"/>
</dbReference>
<dbReference type="Pfam" id="PF00300">
    <property type="entry name" value="His_Phos_1"/>
    <property type="match status" value="1"/>
</dbReference>
<dbReference type="GO" id="GO:0004331">
    <property type="term" value="F:fructose-2,6-bisphosphate 2-phosphatase activity"/>
    <property type="evidence" value="ECO:0007669"/>
    <property type="project" value="TreeGrafter"/>
</dbReference>
<dbReference type="GO" id="GO:0006003">
    <property type="term" value="P:fructose 2,6-bisphosphate metabolic process"/>
    <property type="evidence" value="ECO:0007669"/>
    <property type="project" value="InterPro"/>
</dbReference>
<evidence type="ECO:0000313" key="4">
    <source>
        <dbReference type="Proteomes" id="UP000663824"/>
    </source>
</evidence>
<evidence type="ECO:0000256" key="2">
    <source>
        <dbReference type="PIRSR" id="PIRSR613078-2"/>
    </source>
</evidence>
<dbReference type="GO" id="GO:0003873">
    <property type="term" value="F:6-phosphofructo-2-kinase activity"/>
    <property type="evidence" value="ECO:0007669"/>
    <property type="project" value="TreeGrafter"/>
</dbReference>
<comment type="caution">
    <text evidence="3">The sequence shown here is derived from an EMBL/GenBank/DDBJ whole genome shotgun (WGS) entry which is preliminary data.</text>
</comment>
<proteinExistence type="inferred from homology"/>
<feature type="binding site" evidence="2">
    <location>
        <begin position="7"/>
        <end position="14"/>
    </location>
    <ligand>
        <name>substrate</name>
    </ligand>
</feature>
<organism evidence="3 4">
    <name type="scientific">Rotaria magnacalcarata</name>
    <dbReference type="NCBI Taxonomy" id="392030"/>
    <lineage>
        <taxon>Eukaryota</taxon>
        <taxon>Metazoa</taxon>
        <taxon>Spiralia</taxon>
        <taxon>Gnathifera</taxon>
        <taxon>Rotifera</taxon>
        <taxon>Eurotatoria</taxon>
        <taxon>Bdelloidea</taxon>
        <taxon>Philodinida</taxon>
        <taxon>Philodinidae</taxon>
        <taxon>Rotaria</taxon>
    </lineage>
</organism>
<dbReference type="Gene3D" id="3.40.50.1240">
    <property type="entry name" value="Phosphoglycerate mutase-like"/>
    <property type="match status" value="1"/>
</dbReference>